<evidence type="ECO:0000313" key="10">
    <source>
        <dbReference type="EMBL" id="QPE04187.1"/>
    </source>
</evidence>
<dbReference type="RefSeq" id="WP_195692266.1">
    <property type="nucleotide sequence ID" value="NZ_CP064760.1"/>
</dbReference>
<keyword evidence="4" id="KW-1003">Cell membrane</keyword>
<dbReference type="Proteomes" id="UP000594480">
    <property type="component" value="Chromosome"/>
</dbReference>
<dbReference type="EMBL" id="CP064760">
    <property type="protein sequence ID" value="QPE04187.1"/>
    <property type="molecule type" value="Genomic_DNA"/>
</dbReference>
<dbReference type="CDD" id="cd17320">
    <property type="entry name" value="MFS_MdfA_MDR_like"/>
    <property type="match status" value="1"/>
</dbReference>
<dbReference type="GO" id="GO:0042910">
    <property type="term" value="F:xenobiotic transmembrane transporter activity"/>
    <property type="evidence" value="ECO:0007669"/>
    <property type="project" value="InterPro"/>
</dbReference>
<keyword evidence="6 8" id="KW-1133">Transmembrane helix</keyword>
<protein>
    <submittedName>
        <fullName evidence="10">Multidrug effflux MFS transporter</fullName>
    </submittedName>
</protein>
<comment type="similarity">
    <text evidence="2">Belongs to the major facilitator superfamily. Bcr/CmlA family.</text>
</comment>
<dbReference type="InterPro" id="IPR036259">
    <property type="entry name" value="MFS_trans_sf"/>
</dbReference>
<feature type="transmembrane region" description="Helical" evidence="8">
    <location>
        <begin position="215"/>
        <end position="233"/>
    </location>
</feature>
<dbReference type="PANTHER" id="PTHR43124">
    <property type="entry name" value="PURINE EFFLUX PUMP PBUE"/>
    <property type="match status" value="1"/>
</dbReference>
<dbReference type="InterPro" id="IPR020846">
    <property type="entry name" value="MFS_dom"/>
</dbReference>
<feature type="transmembrane region" description="Helical" evidence="8">
    <location>
        <begin position="253"/>
        <end position="274"/>
    </location>
</feature>
<dbReference type="PANTHER" id="PTHR43124:SF3">
    <property type="entry name" value="CHLORAMPHENICOL EFFLUX PUMP RV0191"/>
    <property type="match status" value="1"/>
</dbReference>
<dbReference type="Gene3D" id="1.20.1720.10">
    <property type="entry name" value="Multidrug resistance protein D"/>
    <property type="match status" value="1"/>
</dbReference>
<reference evidence="10 11" key="1">
    <citation type="submission" date="2020-11" db="EMBL/GenBank/DDBJ databases">
        <title>Amino acid is mineralized and recycled by bacteria in oceanic microbiome.</title>
        <authorList>
            <person name="Zheng L.Y."/>
        </authorList>
    </citation>
    <scope>NUCLEOTIDE SEQUENCE [LARGE SCALE GENOMIC DNA]</scope>
    <source>
        <strain evidence="10 11">A32-1</strain>
    </source>
</reference>
<keyword evidence="11" id="KW-1185">Reference proteome</keyword>
<dbReference type="InterPro" id="IPR004812">
    <property type="entry name" value="Efflux_drug-R_Bcr/CmlA"/>
</dbReference>
<proteinExistence type="inferred from homology"/>
<keyword evidence="3" id="KW-0813">Transport</keyword>
<dbReference type="NCBIfam" id="TIGR00710">
    <property type="entry name" value="efflux_Bcr_CflA"/>
    <property type="match status" value="1"/>
</dbReference>
<keyword evidence="5 8" id="KW-0812">Transmembrane</keyword>
<feature type="transmembrane region" description="Helical" evidence="8">
    <location>
        <begin position="44"/>
        <end position="65"/>
    </location>
</feature>
<feature type="transmembrane region" description="Helical" evidence="8">
    <location>
        <begin position="161"/>
        <end position="185"/>
    </location>
</feature>
<dbReference type="KEGG" id="msf:IT882_13465"/>
<organism evidence="10 11">
    <name type="scientific">Microbacterium schleiferi</name>
    <dbReference type="NCBI Taxonomy" id="69362"/>
    <lineage>
        <taxon>Bacteria</taxon>
        <taxon>Bacillati</taxon>
        <taxon>Actinomycetota</taxon>
        <taxon>Actinomycetes</taxon>
        <taxon>Micrococcales</taxon>
        <taxon>Microbacteriaceae</taxon>
        <taxon>Microbacterium</taxon>
    </lineage>
</organism>
<dbReference type="AlphaFoldDB" id="A0A7S8RH98"/>
<evidence type="ECO:0000256" key="5">
    <source>
        <dbReference type="ARBA" id="ARBA00022692"/>
    </source>
</evidence>
<gene>
    <name evidence="10" type="ORF">IT882_13465</name>
</gene>
<evidence type="ECO:0000259" key="9">
    <source>
        <dbReference type="PROSITE" id="PS50850"/>
    </source>
</evidence>
<dbReference type="SUPFAM" id="SSF103473">
    <property type="entry name" value="MFS general substrate transporter"/>
    <property type="match status" value="1"/>
</dbReference>
<evidence type="ECO:0000256" key="6">
    <source>
        <dbReference type="ARBA" id="ARBA00022989"/>
    </source>
</evidence>
<dbReference type="InterPro" id="IPR050189">
    <property type="entry name" value="MFS_Efflux_Transporters"/>
</dbReference>
<feature type="transmembrane region" description="Helical" evidence="8">
    <location>
        <begin position="371"/>
        <end position="392"/>
    </location>
</feature>
<feature type="domain" description="Major facilitator superfamily (MFS) profile" evidence="9">
    <location>
        <begin position="11"/>
        <end position="396"/>
    </location>
</feature>
<feature type="transmembrane region" description="Helical" evidence="8">
    <location>
        <begin position="131"/>
        <end position="149"/>
    </location>
</feature>
<feature type="transmembrane region" description="Helical" evidence="8">
    <location>
        <begin position="77"/>
        <end position="94"/>
    </location>
</feature>
<dbReference type="PROSITE" id="PS00216">
    <property type="entry name" value="SUGAR_TRANSPORT_1"/>
    <property type="match status" value="1"/>
</dbReference>
<feature type="transmembrane region" description="Helical" evidence="8">
    <location>
        <begin position="345"/>
        <end position="365"/>
    </location>
</feature>
<evidence type="ECO:0000256" key="8">
    <source>
        <dbReference type="SAM" id="Phobius"/>
    </source>
</evidence>
<keyword evidence="7 8" id="KW-0472">Membrane</keyword>
<dbReference type="Pfam" id="PF07690">
    <property type="entry name" value="MFS_1"/>
    <property type="match status" value="1"/>
</dbReference>
<sequence length="400" mass="40780">MSSARRLSPGLIAALGFVAAVGPFATDMYLASFTDIASDLGVDAAAVQLTLTSFLVGIASGQLVLGPWSDRVGRRPILLAGGVVFAISSIAIVFAPTIAIFVILRFVQGFSGSAGMVLARTVAVDLSPKETAVRALSLIVVVVGVAPLIAPPIGGLLSEAIGWRGVMAALAAVAVAMLAVSFWVVPESLPPEHRHTAGLSETFRSFGSLLTDRGFPLYTASFALTFGAIMAYVSASPFVGQVVLGMTPAMYSFSFAVSAGGVIVSNVVNARVAVRFGPRRMLAVGLGLTTGAAALLLVLTLSAALSVAGFVTCAFFLTLGLGFTMSNASALGLARADRARGSGSAIMGTTQFLVGAIASPLVGLAGEDTAVPMAVVIATTMALSLVFGVLALRLTRRGRR</sequence>
<dbReference type="InterPro" id="IPR005829">
    <property type="entry name" value="Sugar_transporter_CS"/>
</dbReference>
<feature type="transmembrane region" description="Helical" evidence="8">
    <location>
        <begin position="307"/>
        <end position="333"/>
    </location>
</feature>
<evidence type="ECO:0000256" key="1">
    <source>
        <dbReference type="ARBA" id="ARBA00004651"/>
    </source>
</evidence>
<dbReference type="GO" id="GO:0005886">
    <property type="term" value="C:plasma membrane"/>
    <property type="evidence" value="ECO:0007669"/>
    <property type="project" value="UniProtKB-SubCell"/>
</dbReference>
<evidence type="ECO:0000256" key="4">
    <source>
        <dbReference type="ARBA" id="ARBA00022475"/>
    </source>
</evidence>
<dbReference type="GO" id="GO:1990961">
    <property type="term" value="P:xenobiotic detoxification by transmembrane export across the plasma membrane"/>
    <property type="evidence" value="ECO:0007669"/>
    <property type="project" value="InterPro"/>
</dbReference>
<dbReference type="PROSITE" id="PS50850">
    <property type="entry name" value="MFS"/>
    <property type="match status" value="1"/>
</dbReference>
<evidence type="ECO:0000256" key="2">
    <source>
        <dbReference type="ARBA" id="ARBA00006236"/>
    </source>
</evidence>
<feature type="transmembrane region" description="Helical" evidence="8">
    <location>
        <begin position="281"/>
        <end position="301"/>
    </location>
</feature>
<comment type="subcellular location">
    <subcellularLocation>
        <location evidence="1">Cell membrane</location>
        <topology evidence="1">Multi-pass membrane protein</topology>
    </subcellularLocation>
</comment>
<evidence type="ECO:0000256" key="7">
    <source>
        <dbReference type="ARBA" id="ARBA00023136"/>
    </source>
</evidence>
<feature type="transmembrane region" description="Helical" evidence="8">
    <location>
        <begin position="100"/>
        <end position="119"/>
    </location>
</feature>
<evidence type="ECO:0000313" key="11">
    <source>
        <dbReference type="Proteomes" id="UP000594480"/>
    </source>
</evidence>
<dbReference type="InterPro" id="IPR011701">
    <property type="entry name" value="MFS"/>
</dbReference>
<name>A0A7S8RH98_9MICO</name>
<evidence type="ECO:0000256" key="3">
    <source>
        <dbReference type="ARBA" id="ARBA00022448"/>
    </source>
</evidence>
<accession>A0A7S8RH98</accession>